<dbReference type="AlphaFoldDB" id="J3NV50"/>
<evidence type="ECO:0000313" key="3">
    <source>
        <dbReference type="Proteomes" id="UP000006039"/>
    </source>
</evidence>
<dbReference type="RefSeq" id="XP_009221226.1">
    <property type="nucleotide sequence ID" value="XM_009222962.1"/>
</dbReference>
<evidence type="ECO:0000313" key="2">
    <source>
        <dbReference type="EnsemblFungi" id="EJT75226"/>
    </source>
</evidence>
<dbReference type="Proteomes" id="UP000006039">
    <property type="component" value="Unassembled WGS sequence"/>
</dbReference>
<reference evidence="2" key="5">
    <citation type="submission" date="2018-04" db="UniProtKB">
        <authorList>
            <consortium name="EnsemblFungi"/>
        </authorList>
    </citation>
    <scope>IDENTIFICATION</scope>
    <source>
        <strain evidence="2">R3-111a-1</strain>
    </source>
</reference>
<dbReference type="VEuPathDB" id="FungiDB:GGTG_05163"/>
<proteinExistence type="predicted"/>
<sequence length="88" mass="10467">MAAVRMQTLVNKMYWFLPRGKNLKKRRKNVNATRKFRFKKALPFRAITKPFYNNKVCAVARIPYLAIMFCIKLNQAKTNLGFSYLAFW</sequence>
<organism evidence="1">
    <name type="scientific">Gaeumannomyces tritici (strain R3-111a-1)</name>
    <name type="common">Wheat and barley take-all root rot fungus</name>
    <name type="synonym">Gaeumannomyces graminis var. tritici</name>
    <dbReference type="NCBI Taxonomy" id="644352"/>
    <lineage>
        <taxon>Eukaryota</taxon>
        <taxon>Fungi</taxon>
        <taxon>Dikarya</taxon>
        <taxon>Ascomycota</taxon>
        <taxon>Pezizomycotina</taxon>
        <taxon>Sordariomycetes</taxon>
        <taxon>Sordariomycetidae</taxon>
        <taxon>Magnaporthales</taxon>
        <taxon>Magnaporthaceae</taxon>
        <taxon>Gaeumannomyces</taxon>
    </lineage>
</organism>
<keyword evidence="3" id="KW-1185">Reference proteome</keyword>
<reference evidence="1" key="2">
    <citation type="submission" date="2010-07" db="EMBL/GenBank/DDBJ databases">
        <authorList>
            <consortium name="The Broad Institute Genome Sequencing Platform"/>
            <consortium name="Broad Institute Genome Sequencing Center for Infectious Disease"/>
            <person name="Ma L.-J."/>
            <person name="Dead R."/>
            <person name="Young S."/>
            <person name="Zeng Q."/>
            <person name="Koehrsen M."/>
            <person name="Alvarado L."/>
            <person name="Berlin A."/>
            <person name="Chapman S.B."/>
            <person name="Chen Z."/>
            <person name="Freedman E."/>
            <person name="Gellesch M."/>
            <person name="Goldberg J."/>
            <person name="Griggs A."/>
            <person name="Gujja S."/>
            <person name="Heilman E.R."/>
            <person name="Heiman D."/>
            <person name="Hepburn T."/>
            <person name="Howarth C."/>
            <person name="Jen D."/>
            <person name="Larson L."/>
            <person name="Mehta T."/>
            <person name="Neiman D."/>
            <person name="Pearson M."/>
            <person name="Roberts A."/>
            <person name="Saif S."/>
            <person name="Shea T."/>
            <person name="Shenoy N."/>
            <person name="Sisk P."/>
            <person name="Stolte C."/>
            <person name="Sykes S."/>
            <person name="Walk T."/>
            <person name="White J."/>
            <person name="Yandava C."/>
            <person name="Haas B."/>
            <person name="Nusbaum C."/>
            <person name="Birren B."/>
        </authorList>
    </citation>
    <scope>NUCLEOTIDE SEQUENCE</scope>
    <source>
        <strain evidence="1">R3-111a-1</strain>
    </source>
</reference>
<evidence type="ECO:0000313" key="1">
    <source>
        <dbReference type="EMBL" id="EJT75226.1"/>
    </source>
</evidence>
<dbReference type="EnsemblFungi" id="EJT75226">
    <property type="protein sequence ID" value="EJT75226"/>
    <property type="gene ID" value="GGTG_05163"/>
</dbReference>
<protein>
    <submittedName>
        <fullName evidence="1 2">Uncharacterized protein</fullName>
    </submittedName>
</protein>
<reference evidence="3" key="1">
    <citation type="submission" date="2010-07" db="EMBL/GenBank/DDBJ databases">
        <title>The genome sequence of Gaeumannomyces graminis var. tritici strain R3-111a-1.</title>
        <authorList>
            <consortium name="The Broad Institute Genome Sequencing Platform"/>
            <person name="Ma L.-J."/>
            <person name="Dead R."/>
            <person name="Young S."/>
            <person name="Zeng Q."/>
            <person name="Koehrsen M."/>
            <person name="Alvarado L."/>
            <person name="Berlin A."/>
            <person name="Chapman S.B."/>
            <person name="Chen Z."/>
            <person name="Freedman E."/>
            <person name="Gellesch M."/>
            <person name="Goldberg J."/>
            <person name="Griggs A."/>
            <person name="Gujja S."/>
            <person name="Heilman E.R."/>
            <person name="Heiman D."/>
            <person name="Hepburn T."/>
            <person name="Howarth C."/>
            <person name="Jen D."/>
            <person name="Larson L."/>
            <person name="Mehta T."/>
            <person name="Neiman D."/>
            <person name="Pearson M."/>
            <person name="Roberts A."/>
            <person name="Saif S."/>
            <person name="Shea T."/>
            <person name="Shenoy N."/>
            <person name="Sisk P."/>
            <person name="Stolte C."/>
            <person name="Sykes S."/>
            <person name="Walk T."/>
            <person name="White J."/>
            <person name="Yandava C."/>
            <person name="Haas B."/>
            <person name="Nusbaum C."/>
            <person name="Birren B."/>
        </authorList>
    </citation>
    <scope>NUCLEOTIDE SEQUENCE [LARGE SCALE GENOMIC DNA]</scope>
    <source>
        <strain evidence="3">R3-111a-1</strain>
    </source>
</reference>
<name>J3NV50_GAET3</name>
<reference evidence="1" key="3">
    <citation type="submission" date="2010-09" db="EMBL/GenBank/DDBJ databases">
        <title>Annotation of Gaeumannomyces graminis var. tritici R3-111a-1.</title>
        <authorList>
            <consortium name="The Broad Institute Genome Sequencing Platform"/>
            <person name="Ma L.-J."/>
            <person name="Dead R."/>
            <person name="Young S.K."/>
            <person name="Zeng Q."/>
            <person name="Gargeya S."/>
            <person name="Fitzgerald M."/>
            <person name="Haas B."/>
            <person name="Abouelleil A."/>
            <person name="Alvarado L."/>
            <person name="Arachchi H.M."/>
            <person name="Berlin A."/>
            <person name="Brown A."/>
            <person name="Chapman S.B."/>
            <person name="Chen Z."/>
            <person name="Dunbar C."/>
            <person name="Freedman E."/>
            <person name="Gearin G."/>
            <person name="Gellesch M."/>
            <person name="Goldberg J."/>
            <person name="Griggs A."/>
            <person name="Gujja S."/>
            <person name="Heiman D."/>
            <person name="Howarth C."/>
            <person name="Larson L."/>
            <person name="Lui A."/>
            <person name="MacDonald P.J.P."/>
            <person name="Mehta T."/>
            <person name="Montmayeur A."/>
            <person name="Murphy C."/>
            <person name="Neiman D."/>
            <person name="Pearson M."/>
            <person name="Priest M."/>
            <person name="Roberts A."/>
            <person name="Saif S."/>
            <person name="Shea T."/>
            <person name="Shenoy N."/>
            <person name="Sisk P."/>
            <person name="Stolte C."/>
            <person name="Sykes S."/>
            <person name="Yandava C."/>
            <person name="Wortman J."/>
            <person name="Nusbaum C."/>
            <person name="Birren B."/>
        </authorList>
    </citation>
    <scope>NUCLEOTIDE SEQUENCE</scope>
    <source>
        <strain evidence="1">R3-111a-1</strain>
    </source>
</reference>
<reference evidence="2" key="4">
    <citation type="journal article" date="2015" name="G3 (Bethesda)">
        <title>Genome sequences of three phytopathogenic species of the Magnaporthaceae family of fungi.</title>
        <authorList>
            <person name="Okagaki L.H."/>
            <person name="Nunes C.C."/>
            <person name="Sailsbery J."/>
            <person name="Clay B."/>
            <person name="Brown D."/>
            <person name="John T."/>
            <person name="Oh Y."/>
            <person name="Young N."/>
            <person name="Fitzgerald M."/>
            <person name="Haas B.J."/>
            <person name="Zeng Q."/>
            <person name="Young S."/>
            <person name="Adiconis X."/>
            <person name="Fan L."/>
            <person name="Levin J.Z."/>
            <person name="Mitchell T.K."/>
            <person name="Okubara P.A."/>
            <person name="Farman M.L."/>
            <person name="Kohn L.M."/>
            <person name="Birren B."/>
            <person name="Ma L.-J."/>
            <person name="Dean R.A."/>
        </authorList>
    </citation>
    <scope>NUCLEOTIDE SEQUENCE</scope>
    <source>
        <strain evidence="2">R3-111a-1</strain>
    </source>
</reference>
<dbReference type="EMBL" id="GL385397">
    <property type="protein sequence ID" value="EJT75226.1"/>
    <property type="molecule type" value="Genomic_DNA"/>
</dbReference>
<accession>J3NV50</accession>
<dbReference type="GeneID" id="20345621"/>
<dbReference type="HOGENOM" id="CLU_2469209_0_0_1"/>
<gene>
    <name evidence="2" type="primary">20345621</name>
    <name evidence="1" type="ORF">GGTG_05163</name>
</gene>